<dbReference type="GO" id="GO:0006412">
    <property type="term" value="P:translation"/>
    <property type="evidence" value="ECO:0007669"/>
    <property type="project" value="TreeGrafter"/>
</dbReference>
<accession>A0A5B3GEM8</accession>
<dbReference type="CDD" id="cd05685">
    <property type="entry name" value="S1_Tex"/>
    <property type="match status" value="1"/>
</dbReference>
<dbReference type="AlphaFoldDB" id="A0A5B3GEM8"/>
<reference evidence="2 3" key="1">
    <citation type="journal article" date="2019" name="Nat. Med.">
        <title>A library of human gut bacterial isolates paired with longitudinal multiomics data enables mechanistic microbiome research.</title>
        <authorList>
            <person name="Poyet M."/>
            <person name="Groussin M."/>
            <person name="Gibbons S.M."/>
            <person name="Avila-Pacheco J."/>
            <person name="Jiang X."/>
            <person name="Kearney S.M."/>
            <person name="Perrotta A.R."/>
            <person name="Berdy B."/>
            <person name="Zhao S."/>
            <person name="Lieberman T.D."/>
            <person name="Swanson P.K."/>
            <person name="Smith M."/>
            <person name="Roesemann S."/>
            <person name="Alexander J.E."/>
            <person name="Rich S.A."/>
            <person name="Livny J."/>
            <person name="Vlamakis H."/>
            <person name="Clish C."/>
            <person name="Bullock K."/>
            <person name="Deik A."/>
            <person name="Scott J."/>
            <person name="Pierce K.A."/>
            <person name="Xavier R.J."/>
            <person name="Alm E.J."/>
        </authorList>
    </citation>
    <scope>NUCLEOTIDE SEQUENCE [LARGE SCALE GENOMIC DNA]</scope>
    <source>
        <strain evidence="2 3">BIOML-A2</strain>
    </source>
</reference>
<dbReference type="GO" id="GO:0005737">
    <property type="term" value="C:cytoplasm"/>
    <property type="evidence" value="ECO:0007669"/>
    <property type="project" value="UniProtKB-ARBA"/>
</dbReference>
<dbReference type="SUPFAM" id="SSF158832">
    <property type="entry name" value="Tex N-terminal region-like"/>
    <property type="match status" value="1"/>
</dbReference>
<dbReference type="EMBL" id="VVXK01000001">
    <property type="protein sequence ID" value="KAA2372105.1"/>
    <property type="molecule type" value="Genomic_DNA"/>
</dbReference>
<dbReference type="Pfam" id="PF22706">
    <property type="entry name" value="Tex_central_region"/>
    <property type="match status" value="1"/>
</dbReference>
<gene>
    <name evidence="2" type="ORF">F2Y13_01150</name>
</gene>
<dbReference type="Gene3D" id="1.10.3500.10">
    <property type="entry name" value="Tex N-terminal region-like"/>
    <property type="match status" value="1"/>
</dbReference>
<dbReference type="InterPro" id="IPR037027">
    <property type="entry name" value="YqgF/RNaseH-like_dom_sf"/>
</dbReference>
<dbReference type="FunFam" id="2.40.50.140:FF:000051">
    <property type="entry name" value="RNA-binding transcriptional accessory protein"/>
    <property type="match status" value="1"/>
</dbReference>
<dbReference type="InterPro" id="IPR041692">
    <property type="entry name" value="HHH_9"/>
</dbReference>
<dbReference type="GO" id="GO:0003729">
    <property type="term" value="F:mRNA binding"/>
    <property type="evidence" value="ECO:0007669"/>
    <property type="project" value="TreeGrafter"/>
</dbReference>
<dbReference type="PROSITE" id="PS50126">
    <property type="entry name" value="S1"/>
    <property type="match status" value="1"/>
</dbReference>
<dbReference type="Pfam" id="PF17674">
    <property type="entry name" value="HHH_9"/>
    <property type="match status" value="1"/>
</dbReference>
<dbReference type="InterPro" id="IPR032639">
    <property type="entry name" value="Tex_YqgF"/>
</dbReference>
<dbReference type="InterPro" id="IPR023319">
    <property type="entry name" value="Tex-like_HTH_dom_sf"/>
</dbReference>
<dbReference type="InterPro" id="IPR012340">
    <property type="entry name" value="NA-bd_OB-fold"/>
</dbReference>
<dbReference type="InterPro" id="IPR003029">
    <property type="entry name" value="S1_domain"/>
</dbReference>
<name>A0A5B3GEM8_9BACT</name>
<dbReference type="SUPFAM" id="SSF53098">
    <property type="entry name" value="Ribonuclease H-like"/>
    <property type="match status" value="1"/>
</dbReference>
<dbReference type="Gene3D" id="3.30.420.140">
    <property type="entry name" value="YqgF/RNase H-like domain"/>
    <property type="match status" value="1"/>
</dbReference>
<dbReference type="RefSeq" id="WP_149886846.1">
    <property type="nucleotide sequence ID" value="NZ_DBFDFW010000288.1"/>
</dbReference>
<dbReference type="Gene3D" id="1.10.10.650">
    <property type="entry name" value="RuvA domain 2-like"/>
    <property type="match status" value="1"/>
</dbReference>
<sequence length="705" mass="77541">MIEQIISRRLQIPLHQVQGTVRLLREGATIPFISRYRKEATGSLDEVQVASVKEWLDRLTELETRKQTVLTTIEGQGRLTPELRRRIAECWDAVELEDIYLPYKPKRRTRATVARERGLEPLAEIILAQQSRNVVQQARRFVSAEVPTPEEALAGACDIVAERISEDERARNTLRRTFAREGIVHSKLVKGKETEGAKYADYFDAATPLRSISSHRFLAMRRGEEEGILKIAVDVDAEHCIESLRRLFVRPGSATREWMEAAVADAFKRLIRPSIETEQLAAAKEKADDEAIRVFAENLRQLLLSSPLGQKRVVAIDPGFRTGCKVVALDAQGNLLHNTTVYPHPPQGRAAEAAEALKSLAARYKAEAFAIGDGTAGRETEQLVRRLGLEGVEVFMVSEDGASVYSASAAAREEFPDYDVTVRGAVSIGRRLIDPLSELVKIDPKSIGVGQYQHSVDPAKLKARLRTVVESCVNRVGVNINTASKHILTYISGLGPVLAQNIVAYRAANGEFKSRRALLKVPRLGAKAFEQAAGFLRVVGGANPLDNSAVHPESYAVVERMAADAGVTVERLLADKQLRSGLKAERYVSGETGLPTVTDILEALDKRGLDPREQLQVFAFDPNVHTIGDLREGMLLPGIVTNITAFGAFVDIGVKQDGLVHISQLADRYVASPADVVHLGQHVEVRVTGVDAVRGRIALSMRREA</sequence>
<protein>
    <submittedName>
        <fullName evidence="2">RNA-binding transcriptional accessory protein</fullName>
    </submittedName>
</protein>
<organism evidence="2 3">
    <name type="scientific">Alistipes shahii</name>
    <dbReference type="NCBI Taxonomy" id="328814"/>
    <lineage>
        <taxon>Bacteria</taxon>
        <taxon>Pseudomonadati</taxon>
        <taxon>Bacteroidota</taxon>
        <taxon>Bacteroidia</taxon>
        <taxon>Bacteroidales</taxon>
        <taxon>Rikenellaceae</taxon>
        <taxon>Alistipes</taxon>
    </lineage>
</organism>
<dbReference type="InterPro" id="IPR023323">
    <property type="entry name" value="Tex-like_dom_sf"/>
</dbReference>
<dbReference type="InterPro" id="IPR044146">
    <property type="entry name" value="S1_Tex"/>
</dbReference>
<comment type="caution">
    <text evidence="2">The sequence shown here is derived from an EMBL/GenBank/DDBJ whole genome shotgun (WGS) entry which is preliminary data.</text>
</comment>
<feature type="domain" description="S1 motif" evidence="1">
    <location>
        <begin position="633"/>
        <end position="702"/>
    </location>
</feature>
<dbReference type="FunFam" id="1.10.10.650:FF:000001">
    <property type="entry name" value="S1 RNA-binding domain 1"/>
    <property type="match status" value="1"/>
</dbReference>
<evidence type="ECO:0000313" key="2">
    <source>
        <dbReference type="EMBL" id="KAA2372105.1"/>
    </source>
</evidence>
<dbReference type="Proteomes" id="UP000323567">
    <property type="component" value="Unassembled WGS sequence"/>
</dbReference>
<dbReference type="InterPro" id="IPR050437">
    <property type="entry name" value="Ribos_protein_bS1-like"/>
</dbReference>
<dbReference type="Pfam" id="PF09371">
    <property type="entry name" value="Tex_N"/>
    <property type="match status" value="1"/>
</dbReference>
<dbReference type="Gene3D" id="1.10.150.310">
    <property type="entry name" value="Tex RuvX-like domain-like"/>
    <property type="match status" value="1"/>
</dbReference>
<dbReference type="Pfam" id="PF16921">
    <property type="entry name" value="Tex_YqgF"/>
    <property type="match status" value="1"/>
</dbReference>
<dbReference type="SMART" id="SM00316">
    <property type="entry name" value="S1"/>
    <property type="match status" value="1"/>
</dbReference>
<dbReference type="PANTHER" id="PTHR10724">
    <property type="entry name" value="30S RIBOSOMAL PROTEIN S1"/>
    <property type="match status" value="1"/>
</dbReference>
<dbReference type="PANTHER" id="PTHR10724:SF10">
    <property type="entry name" value="S1 RNA-BINDING DOMAIN-CONTAINING PROTEIN 1"/>
    <property type="match status" value="1"/>
</dbReference>
<dbReference type="InterPro" id="IPR018974">
    <property type="entry name" value="Tex-like_N"/>
</dbReference>
<dbReference type="InterPro" id="IPR012337">
    <property type="entry name" value="RNaseH-like_sf"/>
</dbReference>
<dbReference type="FunFam" id="3.30.420.140:FF:000001">
    <property type="entry name" value="RNA-binding transcriptional accessory protein"/>
    <property type="match status" value="1"/>
</dbReference>
<dbReference type="Pfam" id="PF00575">
    <property type="entry name" value="S1"/>
    <property type="match status" value="1"/>
</dbReference>
<dbReference type="InterPro" id="IPR006641">
    <property type="entry name" value="YqgF/RNaseH-like_dom"/>
</dbReference>
<dbReference type="Gene3D" id="2.40.50.140">
    <property type="entry name" value="Nucleic acid-binding proteins"/>
    <property type="match status" value="1"/>
</dbReference>
<dbReference type="SUPFAM" id="SSF47781">
    <property type="entry name" value="RuvA domain 2-like"/>
    <property type="match status" value="2"/>
</dbReference>
<dbReference type="SUPFAM" id="SSF50249">
    <property type="entry name" value="Nucleic acid-binding proteins"/>
    <property type="match status" value="1"/>
</dbReference>
<dbReference type="GO" id="GO:0006139">
    <property type="term" value="P:nucleobase-containing compound metabolic process"/>
    <property type="evidence" value="ECO:0007669"/>
    <property type="project" value="InterPro"/>
</dbReference>
<dbReference type="InterPro" id="IPR055179">
    <property type="entry name" value="Tex-like_central_region"/>
</dbReference>
<dbReference type="InterPro" id="IPR010994">
    <property type="entry name" value="RuvA_2-like"/>
</dbReference>
<evidence type="ECO:0000313" key="3">
    <source>
        <dbReference type="Proteomes" id="UP000323567"/>
    </source>
</evidence>
<proteinExistence type="predicted"/>
<dbReference type="Pfam" id="PF12836">
    <property type="entry name" value="HHH_3"/>
    <property type="match status" value="1"/>
</dbReference>
<dbReference type="SMART" id="SM00732">
    <property type="entry name" value="YqgFc"/>
    <property type="match status" value="1"/>
</dbReference>
<dbReference type="GO" id="GO:0003735">
    <property type="term" value="F:structural constituent of ribosome"/>
    <property type="evidence" value="ECO:0007669"/>
    <property type="project" value="TreeGrafter"/>
</dbReference>
<evidence type="ECO:0000259" key="1">
    <source>
        <dbReference type="PROSITE" id="PS50126"/>
    </source>
</evidence>